<organism evidence="1">
    <name type="scientific">Anguilla anguilla</name>
    <name type="common">European freshwater eel</name>
    <name type="synonym">Muraena anguilla</name>
    <dbReference type="NCBI Taxonomy" id="7936"/>
    <lineage>
        <taxon>Eukaryota</taxon>
        <taxon>Metazoa</taxon>
        <taxon>Chordata</taxon>
        <taxon>Craniata</taxon>
        <taxon>Vertebrata</taxon>
        <taxon>Euteleostomi</taxon>
        <taxon>Actinopterygii</taxon>
        <taxon>Neopterygii</taxon>
        <taxon>Teleostei</taxon>
        <taxon>Anguilliformes</taxon>
        <taxon>Anguillidae</taxon>
        <taxon>Anguilla</taxon>
    </lineage>
</organism>
<evidence type="ECO:0000313" key="1">
    <source>
        <dbReference type="EMBL" id="JAH12600.1"/>
    </source>
</evidence>
<accession>A0A0E9Q8C4</accession>
<proteinExistence type="predicted"/>
<name>A0A0E9Q8C4_ANGAN</name>
<reference evidence="1" key="1">
    <citation type="submission" date="2014-11" db="EMBL/GenBank/DDBJ databases">
        <authorList>
            <person name="Amaro Gonzalez C."/>
        </authorList>
    </citation>
    <scope>NUCLEOTIDE SEQUENCE</scope>
</reference>
<protein>
    <submittedName>
        <fullName evidence="1">Uncharacterized protein</fullName>
    </submittedName>
</protein>
<sequence>MDDMSKYTRMKTFET</sequence>
<reference evidence="1" key="2">
    <citation type="journal article" date="2015" name="Fish Shellfish Immunol.">
        <title>Early steps in the European eel (Anguilla anguilla)-Vibrio vulnificus interaction in the gills: Role of the RtxA13 toxin.</title>
        <authorList>
            <person name="Callol A."/>
            <person name="Pajuelo D."/>
            <person name="Ebbesson L."/>
            <person name="Teles M."/>
            <person name="MacKenzie S."/>
            <person name="Amaro C."/>
        </authorList>
    </citation>
    <scope>NUCLEOTIDE SEQUENCE</scope>
</reference>
<dbReference type="EMBL" id="GBXM01095977">
    <property type="protein sequence ID" value="JAH12600.1"/>
    <property type="molecule type" value="Transcribed_RNA"/>
</dbReference>